<dbReference type="CDD" id="cd00063">
    <property type="entry name" value="FN3"/>
    <property type="match status" value="2"/>
</dbReference>
<dbReference type="OrthoDB" id="881122at2"/>
<feature type="domain" description="Fibronectin type-III" evidence="4">
    <location>
        <begin position="391"/>
        <end position="486"/>
    </location>
</feature>
<gene>
    <name evidence="5" type="ORF">EPI11_00695</name>
</gene>
<dbReference type="Gene3D" id="2.60.40.10">
    <property type="entry name" value="Immunoglobulins"/>
    <property type="match status" value="2"/>
</dbReference>
<evidence type="ECO:0000259" key="4">
    <source>
        <dbReference type="PROSITE" id="PS50853"/>
    </source>
</evidence>
<name>A0A3S3QTX3_9FLAO</name>
<dbReference type="SUPFAM" id="SSF49265">
    <property type="entry name" value="Fibronectin type III"/>
    <property type="match status" value="2"/>
</dbReference>
<dbReference type="InterPro" id="IPR013783">
    <property type="entry name" value="Ig-like_fold"/>
</dbReference>
<feature type="signal peptide" evidence="3">
    <location>
        <begin position="1"/>
        <end position="33"/>
    </location>
</feature>
<feature type="region of interest" description="Disordered" evidence="2">
    <location>
        <begin position="223"/>
        <end position="251"/>
    </location>
</feature>
<dbReference type="RefSeq" id="WP_128388036.1">
    <property type="nucleotide sequence ID" value="NZ_SBII01000001.1"/>
</dbReference>
<accession>A0A3S3QTX3</accession>
<dbReference type="SMART" id="SM00060">
    <property type="entry name" value="FN3"/>
    <property type="match status" value="2"/>
</dbReference>
<evidence type="ECO:0000313" key="6">
    <source>
        <dbReference type="Proteomes" id="UP000287527"/>
    </source>
</evidence>
<comment type="caution">
    <text evidence="5">The sequence shown here is derived from an EMBL/GenBank/DDBJ whole genome shotgun (WGS) entry which is preliminary data.</text>
</comment>
<feature type="compositionally biased region" description="Low complexity" evidence="2">
    <location>
        <begin position="227"/>
        <end position="251"/>
    </location>
</feature>
<organism evidence="5 6">
    <name type="scientific">Flavobacterium cerinum</name>
    <dbReference type="NCBI Taxonomy" id="2502784"/>
    <lineage>
        <taxon>Bacteria</taxon>
        <taxon>Pseudomonadati</taxon>
        <taxon>Bacteroidota</taxon>
        <taxon>Flavobacteriia</taxon>
        <taxon>Flavobacteriales</taxon>
        <taxon>Flavobacteriaceae</taxon>
        <taxon>Flavobacterium</taxon>
    </lineage>
</organism>
<dbReference type="Gene3D" id="2.60.40.1080">
    <property type="match status" value="4"/>
</dbReference>
<dbReference type="Pfam" id="PF18962">
    <property type="entry name" value="Por_Secre_tail"/>
    <property type="match status" value="1"/>
</dbReference>
<evidence type="ECO:0000256" key="1">
    <source>
        <dbReference type="ARBA" id="ARBA00022729"/>
    </source>
</evidence>
<dbReference type="SMART" id="SM00635">
    <property type="entry name" value="BID_2"/>
    <property type="match status" value="4"/>
</dbReference>
<keyword evidence="6" id="KW-1185">Reference proteome</keyword>
<proteinExistence type="predicted"/>
<dbReference type="InterPro" id="IPR003343">
    <property type="entry name" value="Big_2"/>
</dbReference>
<dbReference type="NCBIfam" id="TIGR04183">
    <property type="entry name" value="Por_Secre_tail"/>
    <property type="match status" value="1"/>
</dbReference>
<dbReference type="InterPro" id="IPR026444">
    <property type="entry name" value="Secre_tail"/>
</dbReference>
<dbReference type="PROSITE" id="PS50853">
    <property type="entry name" value="FN3"/>
    <property type="match status" value="2"/>
</dbReference>
<dbReference type="SUPFAM" id="SSF49373">
    <property type="entry name" value="Invasin/intimin cell-adhesion fragments"/>
    <property type="match status" value="4"/>
</dbReference>
<reference evidence="5 6" key="1">
    <citation type="submission" date="2019-01" db="EMBL/GenBank/DDBJ databases">
        <title>Flavobacterium sp. nov.,isolated from freshwater.</title>
        <authorList>
            <person name="Zhang R."/>
            <person name="Du Z.-J."/>
        </authorList>
    </citation>
    <scope>NUCLEOTIDE SEQUENCE [LARGE SCALE GENOMIC DNA]</scope>
    <source>
        <strain evidence="5 6">1E403</strain>
    </source>
</reference>
<feature type="chain" id="PRO_5018605151" evidence="3">
    <location>
        <begin position="34"/>
        <end position="1346"/>
    </location>
</feature>
<dbReference type="InterPro" id="IPR036116">
    <property type="entry name" value="FN3_sf"/>
</dbReference>
<evidence type="ECO:0000313" key="5">
    <source>
        <dbReference type="EMBL" id="RWX03480.1"/>
    </source>
</evidence>
<dbReference type="Gene3D" id="2.60.120.200">
    <property type="match status" value="1"/>
</dbReference>
<keyword evidence="1 3" id="KW-0732">Signal</keyword>
<protein>
    <submittedName>
        <fullName evidence="5">T9SS type A sorting domain-containing protein</fullName>
    </submittedName>
</protein>
<evidence type="ECO:0000256" key="2">
    <source>
        <dbReference type="SAM" id="MobiDB-lite"/>
    </source>
</evidence>
<dbReference type="Pfam" id="PF00041">
    <property type="entry name" value="fn3"/>
    <property type="match status" value="1"/>
</dbReference>
<evidence type="ECO:0000256" key="3">
    <source>
        <dbReference type="SAM" id="SignalP"/>
    </source>
</evidence>
<dbReference type="Proteomes" id="UP000287527">
    <property type="component" value="Unassembled WGS sequence"/>
</dbReference>
<sequence length="1346" mass="140179">MFKFYKKSNKRYLFGKAMAAVMLFFFCTQLSFAQASAYGFTQNQGTYVPLTGATIIAQAGALTGTNSIDSQKYELPAGTIPFPFTISNQSFTGLYVYADGFVTFGPNFINGSSPISNAVTEYAGAVSAAAADIHALYDLNGLTGSISYKTEGVAPNREFVIQWEHFRPYLSSTSTSSLFDWNFQIRLKENNGISIAYDMKVTGTPTSALVQVGIRTGSATDYSNRYSTGTSSSNWTSSTAGSSATSTTTVNSGTLPPSGFSYNWSSPLPCISPVVQPTVLNLSSQGIIITGTFTKAVPAADSYLVLRTPTGTVPNTPVNGTVYTVAANTALNANVIYIGSNATFTDNAFNGVLGNTDYTYTVYAVSTACIGGPIYNAISPLTADITTCPGPINTLDSANVSSSSFGIVWTPNNGNALPLTYSVEVSTVSDFATQIPGSPFTVAAPAASINIPGLLASTKYFYRIKAITSCGTGLASSIKNVTTLCVAVTALNENFDALTFGVLPSCWSKIIRGSGTSSASVGASVSAGFSLPAAINLYNSSANTNTDGVDVILVTPTISNLNAGTHRLRFKAKRGTAVEGNDIQIGTLSDNSATAVFTAVGGVTVLTTEYKEYTVYLTGNNTTNQFLGFKRKGSAANTNIFIDDVIWEEAPSCLEPLNLSVSAIAPNSATVSWNFDAHSTAPTDGYEYFVSTTNTAPTVTDVVVSTNSTTVNLALLANGTAHYVFVRSVCSSANKSAWKVIDFKTILTTPAPWTETFTGTSLPGWVTTGWTIGADRSATGNTGRNIYKNLFGTTPAGEFSTINVGPLPANSVLSFDYKQGNYNSPYTPLTDWGNFEVQVSTDFGATWTSLAAITNEAGTGSYMAKTYPLSAYENMYVSVKIKAARTTGDFDLSFDNFKIEANNTPVSLAIATQNAVPAQISVPNGTLQLIASVLPTAANQNVIWSITSGSEFGTINASGQITATANGTVTVKAVSTVNAAVFNIIQVVISGQIIPVVSLVISVENNAASAITTANGTLQLVATVLPAAATQNIIWSVVSGAEFGTVNATGLITATANGIVTIQAVSTEDATILDTIEIAISGQITPVASVVISVENNAAPAITTANGTLQLVATVLPVAATQNVIWSVVSGAEFGTVNATGLITATANGIVTIQAVSTEDATILDTIEIAISGQITPVASVVISVENNAAPAITTANGTLQLVATVLPVAATQNVIWSVVSGAEFGTVNATGLITATANGIVTIQAVSTEDATILDTIEILISNQVLGIDEVTKAQFVIYPNPAEAVLTIQSVLEVAAVTVYNLLGQTMAIENNNTINIENLSVGTYIIKVDFTNGKSTAQKIIKK</sequence>
<dbReference type="InterPro" id="IPR003961">
    <property type="entry name" value="FN3_dom"/>
</dbReference>
<dbReference type="EMBL" id="SBII01000001">
    <property type="protein sequence ID" value="RWX03480.1"/>
    <property type="molecule type" value="Genomic_DNA"/>
</dbReference>
<feature type="domain" description="Fibronectin type-III" evidence="4">
    <location>
        <begin position="655"/>
        <end position="751"/>
    </location>
</feature>
<dbReference type="InterPro" id="IPR008964">
    <property type="entry name" value="Invasin/intimin_cell_adhesion"/>
</dbReference>
<dbReference type="Pfam" id="PF02368">
    <property type="entry name" value="Big_2"/>
    <property type="match status" value="4"/>
</dbReference>